<feature type="compositionally biased region" description="Pro residues" evidence="17">
    <location>
        <begin position="102"/>
        <end position="112"/>
    </location>
</feature>
<dbReference type="Gene3D" id="3.40.630.30">
    <property type="match status" value="1"/>
</dbReference>
<feature type="region of interest" description="Disordered" evidence="17">
    <location>
        <begin position="1087"/>
        <end position="1130"/>
    </location>
</feature>
<feature type="domain" description="PHD-type" evidence="18">
    <location>
        <begin position="175"/>
        <end position="225"/>
    </location>
</feature>
<feature type="compositionally biased region" description="Basic and acidic residues" evidence="17">
    <location>
        <begin position="366"/>
        <end position="377"/>
    </location>
</feature>
<evidence type="ECO:0000259" key="18">
    <source>
        <dbReference type="PROSITE" id="PS50016"/>
    </source>
</evidence>
<feature type="region of interest" description="Disordered" evidence="17">
    <location>
        <begin position="1028"/>
        <end position="1049"/>
    </location>
</feature>
<evidence type="ECO:0000256" key="16">
    <source>
        <dbReference type="RuleBase" id="RU361211"/>
    </source>
</evidence>
<dbReference type="Gene3D" id="1.10.10.10">
    <property type="entry name" value="Winged helix-like DNA-binding domain superfamily/Winged helix DNA-binding domain"/>
    <property type="match status" value="1"/>
</dbReference>
<feature type="compositionally biased region" description="Polar residues" evidence="17">
    <location>
        <begin position="863"/>
        <end position="876"/>
    </location>
</feature>
<keyword evidence="13 16" id="KW-0539">Nucleus</keyword>
<reference evidence="20 21" key="1">
    <citation type="journal article" date="2024" name="J Genomics">
        <title>Draft genome sequencing and assembly of Favolaschia claudopus CIRM-BRFM 2984 isolated from oak limbs.</title>
        <authorList>
            <person name="Navarro D."/>
            <person name="Drula E."/>
            <person name="Chaduli D."/>
            <person name="Cazenave R."/>
            <person name="Ahrendt S."/>
            <person name="Wang J."/>
            <person name="Lipzen A."/>
            <person name="Daum C."/>
            <person name="Barry K."/>
            <person name="Grigoriev I.V."/>
            <person name="Favel A."/>
            <person name="Rosso M.N."/>
            <person name="Martin F."/>
        </authorList>
    </citation>
    <scope>NUCLEOTIDE SEQUENCE [LARGE SCALE GENOMIC DNA]</scope>
    <source>
        <strain evidence="20 21">CIRM-BRFM 2984</strain>
    </source>
</reference>
<feature type="compositionally biased region" description="Basic residues" evidence="17">
    <location>
        <begin position="882"/>
        <end position="891"/>
    </location>
</feature>
<dbReference type="Proteomes" id="UP001362999">
    <property type="component" value="Unassembled WGS sequence"/>
</dbReference>
<keyword evidence="21" id="KW-1185">Reference proteome</keyword>
<feature type="compositionally biased region" description="Low complexity" evidence="17">
    <location>
        <begin position="410"/>
        <end position="430"/>
    </location>
</feature>
<evidence type="ECO:0000256" key="5">
    <source>
        <dbReference type="ARBA" id="ARBA00022723"/>
    </source>
</evidence>
<dbReference type="InterPro" id="IPR011011">
    <property type="entry name" value="Znf_FYVE_PHD"/>
</dbReference>
<comment type="catalytic activity">
    <reaction evidence="16">
        <text>L-lysyl-[protein] + acetyl-CoA = N(6)-acetyl-L-lysyl-[protein] + CoA + H(+)</text>
        <dbReference type="Rhea" id="RHEA:45948"/>
        <dbReference type="Rhea" id="RHEA-COMP:9752"/>
        <dbReference type="Rhea" id="RHEA-COMP:10731"/>
        <dbReference type="ChEBI" id="CHEBI:15378"/>
        <dbReference type="ChEBI" id="CHEBI:29969"/>
        <dbReference type="ChEBI" id="CHEBI:57287"/>
        <dbReference type="ChEBI" id="CHEBI:57288"/>
        <dbReference type="ChEBI" id="CHEBI:61930"/>
        <dbReference type="EC" id="2.3.1.48"/>
    </reaction>
</comment>
<accession>A0AAW0C108</accession>
<dbReference type="GO" id="GO:0003712">
    <property type="term" value="F:transcription coregulator activity"/>
    <property type="evidence" value="ECO:0007669"/>
    <property type="project" value="TreeGrafter"/>
</dbReference>
<evidence type="ECO:0000256" key="8">
    <source>
        <dbReference type="ARBA" id="ARBA00022833"/>
    </source>
</evidence>
<dbReference type="CDD" id="cd15526">
    <property type="entry name" value="PHD1_MOZ_d4"/>
    <property type="match status" value="1"/>
</dbReference>
<feature type="region of interest" description="Disordered" evidence="17">
    <location>
        <begin position="230"/>
        <end position="442"/>
    </location>
</feature>
<evidence type="ECO:0000313" key="21">
    <source>
        <dbReference type="Proteomes" id="UP001362999"/>
    </source>
</evidence>
<keyword evidence="7 15" id="KW-0863">Zinc-finger</keyword>
<keyword evidence="9" id="KW-0156">Chromatin regulator</keyword>
<dbReference type="SUPFAM" id="SSF57903">
    <property type="entry name" value="FYVE/PHD zinc finger"/>
    <property type="match status" value="2"/>
</dbReference>
<evidence type="ECO:0000256" key="12">
    <source>
        <dbReference type="ARBA" id="ARBA00023163"/>
    </source>
</evidence>
<feature type="compositionally biased region" description="Basic residues" evidence="17">
    <location>
        <begin position="936"/>
        <end position="947"/>
    </location>
</feature>
<dbReference type="Pfam" id="PF01853">
    <property type="entry name" value="MOZ_SAS"/>
    <property type="match status" value="1"/>
</dbReference>
<dbReference type="GO" id="GO:0005634">
    <property type="term" value="C:nucleus"/>
    <property type="evidence" value="ECO:0007669"/>
    <property type="project" value="UniProtKB-SubCell"/>
</dbReference>
<dbReference type="SUPFAM" id="SSF55729">
    <property type="entry name" value="Acyl-CoA N-acyltransferases (Nat)"/>
    <property type="match status" value="1"/>
</dbReference>
<dbReference type="Gene3D" id="3.30.60.60">
    <property type="entry name" value="N-acetyl transferase-like"/>
    <property type="match status" value="1"/>
</dbReference>
<dbReference type="Gene3D" id="3.30.40.10">
    <property type="entry name" value="Zinc/RING finger domain, C3HC4 (zinc finger)"/>
    <property type="match status" value="1"/>
</dbReference>
<evidence type="ECO:0000256" key="11">
    <source>
        <dbReference type="ARBA" id="ARBA00023015"/>
    </source>
</evidence>
<evidence type="ECO:0000256" key="7">
    <source>
        <dbReference type="ARBA" id="ARBA00022771"/>
    </source>
</evidence>
<dbReference type="PROSITE" id="PS51726">
    <property type="entry name" value="MYST_HAT"/>
    <property type="match status" value="1"/>
</dbReference>
<gene>
    <name evidence="20" type="ORF">R3P38DRAFT_2919172</name>
</gene>
<dbReference type="GO" id="GO:0003682">
    <property type="term" value="F:chromatin binding"/>
    <property type="evidence" value="ECO:0007669"/>
    <property type="project" value="TreeGrafter"/>
</dbReference>
<feature type="compositionally biased region" description="Basic and acidic residues" evidence="17">
    <location>
        <begin position="917"/>
        <end position="926"/>
    </location>
</feature>
<feature type="region of interest" description="Disordered" evidence="17">
    <location>
        <begin position="1"/>
        <end position="120"/>
    </location>
</feature>
<protein>
    <recommendedName>
        <fullName evidence="3 16">Histone acetyltransferase</fullName>
        <ecNumber evidence="3 16">2.3.1.48</ecNumber>
    </recommendedName>
</protein>
<dbReference type="PROSITE" id="PS50016">
    <property type="entry name" value="ZF_PHD_2"/>
    <property type="match status" value="2"/>
</dbReference>
<comment type="caution">
    <text evidence="20">The sequence shown here is derived from an EMBL/GenBank/DDBJ whole genome shotgun (WGS) entry which is preliminary data.</text>
</comment>
<feature type="region of interest" description="Disordered" evidence="17">
    <location>
        <begin position="678"/>
        <end position="724"/>
    </location>
</feature>
<proteinExistence type="inferred from homology"/>
<evidence type="ECO:0000256" key="17">
    <source>
        <dbReference type="SAM" id="MobiDB-lite"/>
    </source>
</evidence>
<evidence type="ECO:0000256" key="14">
    <source>
        <dbReference type="PIRSR" id="PIRSR602717-51"/>
    </source>
</evidence>
<keyword evidence="6" id="KW-0677">Repeat</keyword>
<keyword evidence="11" id="KW-0805">Transcription regulation</keyword>
<dbReference type="InterPro" id="IPR001965">
    <property type="entry name" value="Znf_PHD"/>
</dbReference>
<evidence type="ECO:0000256" key="10">
    <source>
        <dbReference type="ARBA" id="ARBA00022990"/>
    </source>
</evidence>
<dbReference type="GO" id="GO:1990467">
    <property type="term" value="C:NuA3a histone acetyltransferase complex"/>
    <property type="evidence" value="ECO:0007669"/>
    <property type="project" value="TreeGrafter"/>
</dbReference>
<dbReference type="FunFam" id="3.30.40.10:FF:000005">
    <property type="entry name" value="zinc finger protein isoform X1"/>
    <property type="match status" value="1"/>
</dbReference>
<dbReference type="GO" id="GO:0031507">
    <property type="term" value="P:heterochromatin formation"/>
    <property type="evidence" value="ECO:0007669"/>
    <property type="project" value="UniProtKB-ARBA"/>
</dbReference>
<dbReference type="InterPro" id="IPR002717">
    <property type="entry name" value="HAT_MYST-type"/>
</dbReference>
<feature type="compositionally biased region" description="Polar residues" evidence="17">
    <location>
        <begin position="961"/>
        <end position="972"/>
    </location>
</feature>
<sequence>MRGLAIPATASTSDYQRELSNEYGTEFSSNNDDNIPIDPALGGTPIDPLLLAQQPTEQNHIPNTEPTRTPPREPSPILYNQYSQAPQGDPFAPQPEYHPILDEPPPPPSPSKPPRRRRAPPRERECGFCIENNRSRDGERLVTCYDCGRSAHPSCLELSHIGELIETYNWNCIECKKCEVCLKKGADDRMLFCDSCDRGWHTDCLNPPVENVPDEKWYCPRCPDVVESERATSVASSSRLMETPKASKGKGKAIAISDDEEDDSDEESEEEEPVAPQKRGRGRPPRNPGSSQSPSKKAKRPRDSPRSVKRLRLQPPKPPASTPSLRLRLPKVRGRQDNDEEPPGLLDDILPSDDRDTSKTFILPSDKQKFEKSRASADVKLGPAPHRQRRTSDPDTPGPSSRPLRSSMHQSQIPSPSASPAPSSVSGAQGARHHHGDHPAPLRISTIRFGQYDIKTWYNAPFPEEYSNLPEGRLWICEFCLKYMKSHFVANRHRMKCKSRNPPGDEIYRDDVVSIFEVDGRKNKIYCQNLCLLSKMFLDHKSLFYDVEPFLFYVITEVDDCGARFVGYFSKEKRSPKDYNVSCIMTLPVRQRQGWGNLLIDFSYLLSKKERRLGSPEKPLSALGALGYRNYWTLALMRYLATAPDRPRLEDICFATSMTVEDVHATLVQQNMITVRETTPPRIKPSPGQSIKFPKGRKNGVARRHLQRTQTEKARAGEADASKEPFVPPTQYEIRWERSQVVDYLTNWESKGYLQLKPEKLQWSPYILAKMNKPEAPSAADINALLTTEKLAAQGLLVNGVGPQAFLPLNGQPSTPNGVAASPAGSPILEDQSDDDLPTGFPSRDRRTEVLRSTSDPPRILRSRSTQQTPLASTPSRGMAGRLRRGASAKGKGKEKQATPSDDENDDEDDGAEAAEDTGRRLRSRDVAPGLPSLTHSRRASPKKRRRVDSSSEDEAPSPRRSASTAFDSTVHSPADVDTTACAQELPQINGLGATRQPIGVVCSTNGDSPADSNASPPIIKTIVVQTGGDGEAVKSEDPGTPFTTERQSEDTVFIVDPASSLEGNVKGLNGAVAIVVEAWKHERETVQEVEQNDEPMLEDVGDDADADADADADVDAEGEEDDGEDVDMG</sequence>
<dbReference type="GO" id="GO:0004402">
    <property type="term" value="F:histone acetyltransferase activity"/>
    <property type="evidence" value="ECO:0007669"/>
    <property type="project" value="InterPro"/>
</dbReference>
<evidence type="ECO:0000256" key="6">
    <source>
        <dbReference type="ARBA" id="ARBA00022737"/>
    </source>
</evidence>
<dbReference type="InterPro" id="IPR036388">
    <property type="entry name" value="WH-like_DNA-bd_sf"/>
</dbReference>
<evidence type="ECO:0000256" key="2">
    <source>
        <dbReference type="ARBA" id="ARBA00010107"/>
    </source>
</evidence>
<dbReference type="SMART" id="SM00249">
    <property type="entry name" value="PHD"/>
    <property type="match status" value="2"/>
</dbReference>
<dbReference type="AlphaFoldDB" id="A0AAW0C108"/>
<dbReference type="FunFam" id="3.30.60.60:FF:000001">
    <property type="entry name" value="Histone acetyltransferase"/>
    <property type="match status" value="1"/>
</dbReference>
<dbReference type="InterPro" id="IPR013083">
    <property type="entry name" value="Znf_RING/FYVE/PHD"/>
</dbReference>
<keyword evidence="4" id="KW-0808">Transferase</keyword>
<keyword evidence="5" id="KW-0479">Metal-binding</keyword>
<keyword evidence="8" id="KW-0862">Zinc</keyword>
<feature type="active site" description="Proton donor/acceptor" evidence="14">
    <location>
        <position position="617"/>
    </location>
</feature>
<feature type="compositionally biased region" description="Basic and acidic residues" evidence="17">
    <location>
        <begin position="710"/>
        <end position="723"/>
    </location>
</feature>
<comment type="similarity">
    <text evidence="2 16">Belongs to the MYST (SAS/MOZ) family.</text>
</comment>
<evidence type="ECO:0000256" key="9">
    <source>
        <dbReference type="ARBA" id="ARBA00022853"/>
    </source>
</evidence>
<dbReference type="GO" id="GO:0008270">
    <property type="term" value="F:zinc ion binding"/>
    <property type="evidence" value="ECO:0007669"/>
    <property type="project" value="UniProtKB-KW"/>
</dbReference>
<evidence type="ECO:0000256" key="1">
    <source>
        <dbReference type="ARBA" id="ARBA00004123"/>
    </source>
</evidence>
<dbReference type="EC" id="2.3.1.48" evidence="3 16"/>
<evidence type="ECO:0000259" key="19">
    <source>
        <dbReference type="PROSITE" id="PS51726"/>
    </source>
</evidence>
<organism evidence="20 21">
    <name type="scientific">Favolaschia claudopus</name>
    <dbReference type="NCBI Taxonomy" id="2862362"/>
    <lineage>
        <taxon>Eukaryota</taxon>
        <taxon>Fungi</taxon>
        <taxon>Dikarya</taxon>
        <taxon>Basidiomycota</taxon>
        <taxon>Agaricomycotina</taxon>
        <taxon>Agaricomycetes</taxon>
        <taxon>Agaricomycetidae</taxon>
        <taxon>Agaricales</taxon>
        <taxon>Marasmiineae</taxon>
        <taxon>Mycenaceae</taxon>
        <taxon>Favolaschia</taxon>
    </lineage>
</organism>
<feature type="compositionally biased region" description="Acidic residues" evidence="17">
    <location>
        <begin position="257"/>
        <end position="273"/>
    </location>
</feature>
<dbReference type="Pfam" id="PF17772">
    <property type="entry name" value="zf-MYST"/>
    <property type="match status" value="1"/>
</dbReference>
<dbReference type="InterPro" id="IPR016181">
    <property type="entry name" value="Acyl_CoA_acyltransferase"/>
</dbReference>
<feature type="compositionally biased region" description="Basic residues" evidence="17">
    <location>
        <begin position="694"/>
        <end position="707"/>
    </location>
</feature>
<dbReference type="GO" id="GO:0006357">
    <property type="term" value="P:regulation of transcription by RNA polymerase II"/>
    <property type="evidence" value="ECO:0007669"/>
    <property type="project" value="TreeGrafter"/>
</dbReference>
<evidence type="ECO:0000256" key="3">
    <source>
        <dbReference type="ARBA" id="ARBA00013184"/>
    </source>
</evidence>
<evidence type="ECO:0000256" key="4">
    <source>
        <dbReference type="ARBA" id="ARBA00022679"/>
    </source>
</evidence>
<keyword evidence="10" id="KW-0007">Acetylation</keyword>
<dbReference type="Pfam" id="PF00628">
    <property type="entry name" value="PHD"/>
    <property type="match status" value="2"/>
</dbReference>
<dbReference type="PANTHER" id="PTHR10615">
    <property type="entry name" value="HISTONE ACETYLTRANSFERASE"/>
    <property type="match status" value="1"/>
</dbReference>
<feature type="domain" description="PHD-type" evidence="18">
    <location>
        <begin position="123"/>
        <end position="178"/>
    </location>
</feature>
<keyword evidence="12" id="KW-0804">Transcription</keyword>
<dbReference type="FunFam" id="3.40.630.30:FF:000001">
    <property type="entry name" value="Histone acetyltransferase"/>
    <property type="match status" value="1"/>
</dbReference>
<dbReference type="EMBL" id="JAWWNJ010000023">
    <property type="protein sequence ID" value="KAK7032839.1"/>
    <property type="molecule type" value="Genomic_DNA"/>
</dbReference>
<evidence type="ECO:0000256" key="15">
    <source>
        <dbReference type="PROSITE-ProRule" id="PRU00146"/>
    </source>
</evidence>
<feature type="compositionally biased region" description="Acidic residues" evidence="17">
    <location>
        <begin position="901"/>
        <end position="916"/>
    </location>
</feature>
<name>A0AAW0C108_9AGAR</name>
<feature type="region of interest" description="Disordered" evidence="17">
    <location>
        <begin position="808"/>
        <end position="973"/>
    </location>
</feature>
<evidence type="ECO:0000256" key="13">
    <source>
        <dbReference type="ARBA" id="ARBA00023242"/>
    </source>
</evidence>
<dbReference type="PANTHER" id="PTHR10615:SF161">
    <property type="entry name" value="HISTONE ACETYLTRANSFERASE KAT7"/>
    <property type="match status" value="1"/>
</dbReference>
<comment type="subcellular location">
    <subcellularLocation>
        <location evidence="1 16">Nucleus</location>
    </subcellularLocation>
</comment>
<feature type="domain" description="MYST-type HAT" evidence="19">
    <location>
        <begin position="439"/>
        <end position="765"/>
    </location>
</feature>
<dbReference type="InterPro" id="IPR050603">
    <property type="entry name" value="MYST_HAT"/>
</dbReference>
<feature type="compositionally biased region" description="Acidic residues" evidence="17">
    <location>
        <begin position="1091"/>
        <end position="1130"/>
    </location>
</feature>
<feature type="compositionally biased region" description="Polar residues" evidence="17">
    <location>
        <begin position="231"/>
        <end position="240"/>
    </location>
</feature>
<dbReference type="InterPro" id="IPR019787">
    <property type="entry name" value="Znf_PHD-finger"/>
</dbReference>
<dbReference type="InterPro" id="IPR040706">
    <property type="entry name" value="Zf-MYST"/>
</dbReference>
<evidence type="ECO:0000313" key="20">
    <source>
        <dbReference type="EMBL" id="KAK7032839.1"/>
    </source>
</evidence>
<feature type="compositionally biased region" description="Polar residues" evidence="17">
    <location>
        <begin position="22"/>
        <end position="33"/>
    </location>
</feature>